<keyword evidence="1" id="KW-0472">Membrane</keyword>
<gene>
    <name evidence="2" type="ORF">PXH69_24560</name>
</gene>
<comment type="caution">
    <text evidence="2">The sequence shown here is derived from an EMBL/GenBank/DDBJ whole genome shotgun (WGS) entry which is preliminary data.</text>
</comment>
<sequence length="69" mass="7356">MITFLFYVLVAALAFLVISKKADEARLAGVAHFKGAPKGLIPIAAAIGALFWPIFMVAGLVRSLSKKPK</sequence>
<dbReference type="AlphaFoldDB" id="A0AAW6LNK2"/>
<feature type="transmembrane region" description="Helical" evidence="1">
    <location>
        <begin position="43"/>
        <end position="61"/>
    </location>
</feature>
<accession>A0AAW6LNK2</accession>
<dbReference type="RefSeq" id="WP_275232382.1">
    <property type="nucleotide sequence ID" value="NZ_JARDXE010000017.1"/>
</dbReference>
<organism evidence="2 3">
    <name type="scientific">Rhodococcus qingshengii</name>
    <dbReference type="NCBI Taxonomy" id="334542"/>
    <lineage>
        <taxon>Bacteria</taxon>
        <taxon>Bacillati</taxon>
        <taxon>Actinomycetota</taxon>
        <taxon>Actinomycetes</taxon>
        <taxon>Mycobacteriales</taxon>
        <taxon>Nocardiaceae</taxon>
        <taxon>Rhodococcus</taxon>
        <taxon>Rhodococcus erythropolis group</taxon>
    </lineage>
</organism>
<dbReference type="Proteomes" id="UP001217325">
    <property type="component" value="Unassembled WGS sequence"/>
</dbReference>
<dbReference type="EMBL" id="JARDXE010000017">
    <property type="protein sequence ID" value="MDE8648144.1"/>
    <property type="molecule type" value="Genomic_DNA"/>
</dbReference>
<keyword evidence="1" id="KW-1133">Transmembrane helix</keyword>
<evidence type="ECO:0000256" key="1">
    <source>
        <dbReference type="SAM" id="Phobius"/>
    </source>
</evidence>
<protein>
    <submittedName>
        <fullName evidence="2">Uncharacterized protein</fullName>
    </submittedName>
</protein>
<evidence type="ECO:0000313" key="2">
    <source>
        <dbReference type="EMBL" id="MDE8648144.1"/>
    </source>
</evidence>
<name>A0AAW6LNK2_RHOSG</name>
<keyword evidence="1" id="KW-0812">Transmembrane</keyword>
<proteinExistence type="predicted"/>
<evidence type="ECO:0000313" key="3">
    <source>
        <dbReference type="Proteomes" id="UP001217325"/>
    </source>
</evidence>
<reference evidence="2" key="1">
    <citation type="submission" date="2023-02" db="EMBL/GenBank/DDBJ databases">
        <title>A novel hydrolase synthesized by Rhodococcus erythropolis HQ is responsible for the detoxification of Zearalenone.</title>
        <authorList>
            <person name="Hu J."/>
            <person name="Xu J."/>
        </authorList>
    </citation>
    <scope>NUCLEOTIDE SEQUENCE</scope>
    <source>
        <strain evidence="2">HQ</strain>
    </source>
</reference>